<keyword evidence="5 11" id="KW-0812">Transmembrane</keyword>
<dbReference type="InterPro" id="IPR039426">
    <property type="entry name" value="TonB-dep_rcpt-like"/>
</dbReference>
<dbReference type="Gene3D" id="2.40.170.20">
    <property type="entry name" value="TonB-dependent receptor, beta-barrel domain"/>
    <property type="match status" value="1"/>
</dbReference>
<feature type="chain" id="PRO_5019255616" evidence="14">
    <location>
        <begin position="38"/>
        <end position="699"/>
    </location>
</feature>
<evidence type="ECO:0000256" key="4">
    <source>
        <dbReference type="ARBA" id="ARBA00022452"/>
    </source>
</evidence>
<comment type="caution">
    <text evidence="17">The sequence shown here is derived from an EMBL/GenBank/DDBJ whole genome shotgun (WGS) entry which is preliminary data.</text>
</comment>
<dbReference type="GO" id="GO:0044718">
    <property type="term" value="P:siderophore transmembrane transport"/>
    <property type="evidence" value="ECO:0007669"/>
    <property type="project" value="TreeGrafter"/>
</dbReference>
<dbReference type="PROSITE" id="PS52016">
    <property type="entry name" value="TONB_DEPENDENT_REC_3"/>
    <property type="match status" value="1"/>
</dbReference>
<dbReference type="InterPro" id="IPR000531">
    <property type="entry name" value="Beta-barrel_TonB"/>
</dbReference>
<dbReference type="EMBL" id="SACR01000002">
    <property type="protein sequence ID" value="RVU47148.1"/>
    <property type="molecule type" value="Genomic_DNA"/>
</dbReference>
<feature type="signal peptide" evidence="14">
    <location>
        <begin position="1"/>
        <end position="37"/>
    </location>
</feature>
<dbReference type="SUPFAM" id="SSF56935">
    <property type="entry name" value="Porins"/>
    <property type="match status" value="1"/>
</dbReference>
<dbReference type="InterPro" id="IPR036942">
    <property type="entry name" value="Beta-barrel_TonB_sf"/>
</dbReference>
<keyword evidence="3 11" id="KW-0813">Transport</keyword>
<dbReference type="InterPro" id="IPR012910">
    <property type="entry name" value="Plug_dom"/>
</dbReference>
<evidence type="ECO:0000256" key="12">
    <source>
        <dbReference type="PROSITE-ProRule" id="PRU10144"/>
    </source>
</evidence>
<keyword evidence="10 11" id="KW-0998">Cell outer membrane</keyword>
<feature type="short sequence motif" description="TonB C-terminal box" evidence="12">
    <location>
        <begin position="682"/>
        <end position="699"/>
    </location>
</feature>
<evidence type="ECO:0000259" key="16">
    <source>
        <dbReference type="Pfam" id="PF07715"/>
    </source>
</evidence>
<dbReference type="PANTHER" id="PTHR30069">
    <property type="entry name" value="TONB-DEPENDENT OUTER MEMBRANE RECEPTOR"/>
    <property type="match status" value="1"/>
</dbReference>
<dbReference type="InterPro" id="IPR037066">
    <property type="entry name" value="Plug_dom_sf"/>
</dbReference>
<dbReference type="Pfam" id="PF07715">
    <property type="entry name" value="Plug"/>
    <property type="match status" value="1"/>
</dbReference>
<keyword evidence="4 11" id="KW-1134">Transmembrane beta strand</keyword>
<comment type="similarity">
    <text evidence="2 11 13">Belongs to the TonB-dependent receptor family.</text>
</comment>
<evidence type="ECO:0000313" key="18">
    <source>
        <dbReference type="Proteomes" id="UP000285575"/>
    </source>
</evidence>
<evidence type="ECO:0000256" key="7">
    <source>
        <dbReference type="ARBA" id="ARBA00023077"/>
    </source>
</evidence>
<evidence type="ECO:0000256" key="14">
    <source>
        <dbReference type="SAM" id="SignalP"/>
    </source>
</evidence>
<dbReference type="GO" id="GO:0009279">
    <property type="term" value="C:cell outer membrane"/>
    <property type="evidence" value="ECO:0007669"/>
    <property type="project" value="UniProtKB-SubCell"/>
</dbReference>
<dbReference type="GO" id="GO:0015344">
    <property type="term" value="F:siderophore uptake transmembrane transporter activity"/>
    <property type="evidence" value="ECO:0007669"/>
    <property type="project" value="TreeGrafter"/>
</dbReference>
<evidence type="ECO:0000256" key="8">
    <source>
        <dbReference type="ARBA" id="ARBA00023136"/>
    </source>
</evidence>
<keyword evidence="7 13" id="KW-0798">TonB box</keyword>
<evidence type="ECO:0000256" key="9">
    <source>
        <dbReference type="ARBA" id="ARBA00023170"/>
    </source>
</evidence>
<dbReference type="PANTHER" id="PTHR30069:SF40">
    <property type="entry name" value="TONB-DEPENDENT RECEPTOR NMB0964-RELATED"/>
    <property type="match status" value="1"/>
</dbReference>
<evidence type="ECO:0000256" key="5">
    <source>
        <dbReference type="ARBA" id="ARBA00022692"/>
    </source>
</evidence>
<evidence type="ECO:0000256" key="3">
    <source>
        <dbReference type="ARBA" id="ARBA00022448"/>
    </source>
</evidence>
<sequence>MCKSFSAPRRRRATRPRDPALHALALAAWLSVPAVHAQTAAPAAAQTVVITGNPLGREAAAAPVSVLAGSGLLLRRAGTLGETLDGLPGVSASGFGPNSSRPVIRGLDGDRVRLLDGGAASIDASNLSFDHASATDPLVAERIEVLRGPAALLYGGNATGGVVNVIDNRIPRVVPVGALSGRAEVRFGGAAAERAGAVVLEGGAGGFAWHADAHGRQASDLRTPRYTPIEDGQALEPTKRVRNSAARTEGGALGAGWVGAKGYLGASFDTGEQRYGVTVEPDVIIRMKRDRSSLAGELRALGGPIAAITAQASHTRYRHDEVEGSGEIGTTFRSTGDELRLQLRHAPLGPLQGVFGVQTEKLDFSALGEEAFVPGTRTRSTALFALEELDAGPVRLGFGLRTERVRVASVGDAPDAAEPRFGAAVERRFSPRSASVQASLGTGPGWQLGATLGHTERAPAYYELYANGVHVATAAYERGDATLPTERSRHAELGLGWSGAGSSLKFSLWQTRFARYIALDATGVDIVVPGENGDPDSSVPEYAFRSVGARLQGLELEGRTRLFDAGAGRPFALELSGSLDRVSGRNTSTGEALPRLAPLRLRLALQAQAEGWQAGVALRHAARQSRVPATDTATPGHTLLDLTAAGALPMAWAGGRTQWFAKLSNVTDRVAINAAAIDTVRGLSPAGGRALSVGLRATF</sequence>
<gene>
    <name evidence="17" type="ORF">EOE66_05130</name>
</gene>
<dbReference type="OrthoDB" id="9795928at2"/>
<dbReference type="InterPro" id="IPR010917">
    <property type="entry name" value="TonB_rcpt_CS"/>
</dbReference>
<evidence type="ECO:0000256" key="2">
    <source>
        <dbReference type="ARBA" id="ARBA00009810"/>
    </source>
</evidence>
<evidence type="ECO:0000256" key="10">
    <source>
        <dbReference type="ARBA" id="ARBA00023237"/>
    </source>
</evidence>
<evidence type="ECO:0000256" key="13">
    <source>
        <dbReference type="RuleBase" id="RU003357"/>
    </source>
</evidence>
<keyword evidence="8 11" id="KW-0472">Membrane</keyword>
<feature type="domain" description="TonB-dependent receptor-like beta-barrel" evidence="15">
    <location>
        <begin position="320"/>
        <end position="645"/>
    </location>
</feature>
<evidence type="ECO:0000313" key="17">
    <source>
        <dbReference type="EMBL" id="RVU47148.1"/>
    </source>
</evidence>
<organism evidence="17 18">
    <name type="scientific">Rubrivivax rivuli</name>
    <dbReference type="NCBI Taxonomy" id="1862385"/>
    <lineage>
        <taxon>Bacteria</taxon>
        <taxon>Pseudomonadati</taxon>
        <taxon>Pseudomonadota</taxon>
        <taxon>Betaproteobacteria</taxon>
        <taxon>Burkholderiales</taxon>
        <taxon>Sphaerotilaceae</taxon>
        <taxon>Rubrivivax</taxon>
    </lineage>
</organism>
<protein>
    <submittedName>
        <fullName evidence="17">TonB-dependent receptor</fullName>
    </submittedName>
</protein>
<evidence type="ECO:0000256" key="11">
    <source>
        <dbReference type="PROSITE-ProRule" id="PRU01360"/>
    </source>
</evidence>
<keyword evidence="9 17" id="KW-0675">Receptor</keyword>
<reference evidence="17 18" key="1">
    <citation type="submission" date="2019-01" db="EMBL/GenBank/DDBJ databases">
        <authorList>
            <person name="Chen W.-M."/>
        </authorList>
    </citation>
    <scope>NUCLEOTIDE SEQUENCE [LARGE SCALE GENOMIC DNA]</scope>
    <source>
        <strain evidence="17 18">KYPY4</strain>
    </source>
</reference>
<accession>A0A437RK75</accession>
<comment type="subcellular location">
    <subcellularLocation>
        <location evidence="1 11">Cell outer membrane</location>
        <topology evidence="1 11">Multi-pass membrane protein</topology>
    </subcellularLocation>
</comment>
<evidence type="ECO:0000256" key="1">
    <source>
        <dbReference type="ARBA" id="ARBA00004571"/>
    </source>
</evidence>
<feature type="domain" description="TonB-dependent receptor plug" evidence="16">
    <location>
        <begin position="60"/>
        <end position="162"/>
    </location>
</feature>
<dbReference type="PROSITE" id="PS01156">
    <property type="entry name" value="TONB_DEPENDENT_REC_2"/>
    <property type="match status" value="1"/>
</dbReference>
<evidence type="ECO:0000259" key="15">
    <source>
        <dbReference type="Pfam" id="PF00593"/>
    </source>
</evidence>
<keyword evidence="6 14" id="KW-0732">Signal</keyword>
<evidence type="ECO:0000256" key="6">
    <source>
        <dbReference type="ARBA" id="ARBA00022729"/>
    </source>
</evidence>
<name>A0A437RK75_9BURK</name>
<dbReference type="AlphaFoldDB" id="A0A437RK75"/>
<dbReference type="Proteomes" id="UP000285575">
    <property type="component" value="Unassembled WGS sequence"/>
</dbReference>
<dbReference type="Pfam" id="PF00593">
    <property type="entry name" value="TonB_dep_Rec_b-barrel"/>
    <property type="match status" value="1"/>
</dbReference>
<keyword evidence="18" id="KW-1185">Reference proteome</keyword>
<proteinExistence type="inferred from homology"/>
<dbReference type="Gene3D" id="2.170.130.10">
    <property type="entry name" value="TonB-dependent receptor, plug domain"/>
    <property type="match status" value="1"/>
</dbReference>